<dbReference type="AlphaFoldDB" id="A0A2W1NWN3"/>
<reference evidence="1" key="1">
    <citation type="submission" date="2018-06" db="EMBL/GenBank/DDBJ databases">
        <title>Paenibacillus xerothermodurans sp. nov. an extremely dry heat resistant spore forming bacterium isolated from the soil of Cape Canaveral, Florida.</title>
        <authorList>
            <person name="Seuylemezian A."/>
            <person name="Kaur N."/>
            <person name="Patil P."/>
            <person name="Patil P."/>
            <person name="Mayilraj S."/>
            <person name="Vaishampayan P."/>
        </authorList>
    </citation>
    <scope>NUCLEOTIDE SEQUENCE [LARGE SCALE GENOMIC DNA]</scope>
    <source>
        <strain evidence="1">ATCC 27380</strain>
    </source>
</reference>
<evidence type="ECO:0000313" key="1">
    <source>
        <dbReference type="EMBL" id="PZE20072.1"/>
    </source>
</evidence>
<name>A0A2W1NWN3_PAEXE</name>
<keyword evidence="2" id="KW-1185">Reference proteome</keyword>
<dbReference type="Proteomes" id="UP000214746">
    <property type="component" value="Unassembled WGS sequence"/>
</dbReference>
<gene>
    <name evidence="1" type="ORF">CBW46_015445</name>
</gene>
<proteinExistence type="predicted"/>
<sequence>MSTNSSPIQTKWYTALLDASGRLRILDKAGKVILSSTQYAATYGEVYCVLYPLREGDQSILLDHTDHLHVGDVIQIRNEFRRGFMNRPLIHEAIITDIGQNNKVYFKPSVPNSFCEKQSVSKKLSLHIRKVTGTVEGFSSCYVRHMMEKDEAIEVEMVGTTPYAKIIFHYTFSRKCPEIEMHITTRYKDNVKVFNESLLYNFAVAPSAVYRKNRKLDSLQLQKEYWLDKQGCKFGKDRRSALIYHTPGVSSLQLKTRERQLIIHLDDMHDHRHRRDVLGITYEGQSVKVFQECNAARYNKGDQRTNHIAFIAGFSPEIVPRIMLNPNGYLAGLLWTEHADRSTMASTRAVYLGSEDIELPEDASGGFVKYKIPVTKSVFYSNPKDRLYNDLLPSNTLQNLPSLVAIKENKPFRLLLQQLYRLNYELCLHGIVPTSDDEDRRLAEEAMLFMKANFDTVSWIDHGRNQCNISSDGLLQGAYQYVGDLWEQLGTKYFWQYSSEDISHVQGGNIDLLQLKRGDTLRTPLYWQHPTYTGRFYTWAAIATKKLELYSEKNLSDLVSNWGICINHVYPPEVMDNSYYICRDKDGVLRAKPEFNDLLERIAALRDSGQLNICTVRQLMDYWTLIENIRFEYRLDGKIVVHNRNATAIRGLALAISPADFVIHVDGKKVNQKIIDNNTIIWFDIEPASKVAITKHN</sequence>
<dbReference type="RefSeq" id="WP_089200893.1">
    <property type="nucleotide sequence ID" value="NZ_NHRJ02000010.1"/>
</dbReference>
<comment type="caution">
    <text evidence="1">The sequence shown here is derived from an EMBL/GenBank/DDBJ whole genome shotgun (WGS) entry which is preliminary data.</text>
</comment>
<protein>
    <submittedName>
        <fullName evidence="1">Uncharacterized protein</fullName>
    </submittedName>
</protein>
<dbReference type="EMBL" id="NHRJ02000010">
    <property type="protein sequence ID" value="PZE20072.1"/>
    <property type="molecule type" value="Genomic_DNA"/>
</dbReference>
<evidence type="ECO:0000313" key="2">
    <source>
        <dbReference type="Proteomes" id="UP000214746"/>
    </source>
</evidence>
<organism evidence="1 2">
    <name type="scientific">Paenibacillus xerothermodurans</name>
    <dbReference type="NCBI Taxonomy" id="1977292"/>
    <lineage>
        <taxon>Bacteria</taxon>
        <taxon>Bacillati</taxon>
        <taxon>Bacillota</taxon>
        <taxon>Bacilli</taxon>
        <taxon>Bacillales</taxon>
        <taxon>Paenibacillaceae</taxon>
        <taxon>Paenibacillus</taxon>
    </lineage>
</organism>
<accession>A0A2W1NWN3</accession>
<dbReference type="OrthoDB" id="2461788at2"/>